<reference evidence="2" key="1">
    <citation type="journal article" date="2020" name="mSystems">
        <title>Genome- and Community-Level Interaction Insights into Carbon Utilization and Element Cycling Functions of Hydrothermarchaeota in Hydrothermal Sediment.</title>
        <authorList>
            <person name="Zhou Z."/>
            <person name="Liu Y."/>
            <person name="Xu W."/>
            <person name="Pan J."/>
            <person name="Luo Z.H."/>
            <person name="Li M."/>
        </authorList>
    </citation>
    <scope>NUCLEOTIDE SEQUENCE [LARGE SCALE GENOMIC DNA]</scope>
    <source>
        <strain evidence="2">SpSt-289</strain>
    </source>
</reference>
<dbReference type="SUPFAM" id="SSF55729">
    <property type="entry name" value="Acyl-CoA N-acyltransferases (Nat)"/>
    <property type="match status" value="1"/>
</dbReference>
<protein>
    <submittedName>
        <fullName evidence="2">GNAT family N-acetyltransferase</fullName>
    </submittedName>
</protein>
<proteinExistence type="predicted"/>
<gene>
    <name evidence="2" type="ORF">ENQ20_01945</name>
</gene>
<feature type="domain" description="N-acetyltransferase" evidence="1">
    <location>
        <begin position="3"/>
        <end position="161"/>
    </location>
</feature>
<evidence type="ECO:0000259" key="1">
    <source>
        <dbReference type="PROSITE" id="PS51186"/>
    </source>
</evidence>
<dbReference type="EMBL" id="DSMG01000029">
    <property type="protein sequence ID" value="HDX30235.1"/>
    <property type="molecule type" value="Genomic_DNA"/>
</dbReference>
<organism evidence="2">
    <name type="scientific">Caldilinea aerophila</name>
    <dbReference type="NCBI Taxonomy" id="133453"/>
    <lineage>
        <taxon>Bacteria</taxon>
        <taxon>Bacillati</taxon>
        <taxon>Chloroflexota</taxon>
        <taxon>Caldilineae</taxon>
        <taxon>Caldilineales</taxon>
        <taxon>Caldilineaceae</taxon>
        <taxon>Caldilinea</taxon>
    </lineage>
</organism>
<name>A0A7C1FQR7_9CHLR</name>
<dbReference type="InterPro" id="IPR016181">
    <property type="entry name" value="Acyl_CoA_acyltransferase"/>
</dbReference>
<dbReference type="Gene3D" id="3.40.630.30">
    <property type="match status" value="1"/>
</dbReference>
<evidence type="ECO:0000313" key="2">
    <source>
        <dbReference type="EMBL" id="HDX30235.1"/>
    </source>
</evidence>
<sequence length="199" mass="22435">MPIIIQPAEASHVLPITELVNLFAAENLMLPRTEESVRQTLADWLVAVDPDAQPDDPPILACGALVPLTETLVELRSLAVHPSQQGKGLGGHMVNHLVQMARERGYHQICALTLREQFFVRLGFEPVDRWSISPKVWQACIYCPKFHRCDEVAVIMNLVENPQAAVHPLAKPAGWNTLLKWSEWQPLRLAYRQKQAQVQ</sequence>
<dbReference type="PROSITE" id="PS51186">
    <property type="entry name" value="GNAT"/>
    <property type="match status" value="1"/>
</dbReference>
<dbReference type="InterPro" id="IPR000182">
    <property type="entry name" value="GNAT_dom"/>
</dbReference>
<dbReference type="Pfam" id="PF00583">
    <property type="entry name" value="Acetyltransf_1"/>
    <property type="match status" value="1"/>
</dbReference>
<dbReference type="AlphaFoldDB" id="A0A7C1FQR7"/>
<comment type="caution">
    <text evidence="2">The sequence shown here is derived from an EMBL/GenBank/DDBJ whole genome shotgun (WGS) entry which is preliminary data.</text>
</comment>
<dbReference type="CDD" id="cd04301">
    <property type="entry name" value="NAT_SF"/>
    <property type="match status" value="1"/>
</dbReference>
<dbReference type="GO" id="GO:0016747">
    <property type="term" value="F:acyltransferase activity, transferring groups other than amino-acyl groups"/>
    <property type="evidence" value="ECO:0007669"/>
    <property type="project" value="InterPro"/>
</dbReference>
<keyword evidence="2" id="KW-0808">Transferase</keyword>
<accession>A0A7C1FQR7</accession>